<evidence type="ECO:0000313" key="2">
    <source>
        <dbReference type="Proteomes" id="UP001152799"/>
    </source>
</evidence>
<accession>A0A9N9MGI7</accession>
<dbReference type="Proteomes" id="UP001152799">
    <property type="component" value="Chromosome 10"/>
</dbReference>
<gene>
    <name evidence="1" type="ORF">CEUTPL_LOCUS2029</name>
</gene>
<organism evidence="1 2">
    <name type="scientific">Ceutorhynchus assimilis</name>
    <name type="common">cabbage seed weevil</name>
    <dbReference type="NCBI Taxonomy" id="467358"/>
    <lineage>
        <taxon>Eukaryota</taxon>
        <taxon>Metazoa</taxon>
        <taxon>Ecdysozoa</taxon>
        <taxon>Arthropoda</taxon>
        <taxon>Hexapoda</taxon>
        <taxon>Insecta</taxon>
        <taxon>Pterygota</taxon>
        <taxon>Neoptera</taxon>
        <taxon>Endopterygota</taxon>
        <taxon>Coleoptera</taxon>
        <taxon>Polyphaga</taxon>
        <taxon>Cucujiformia</taxon>
        <taxon>Curculionidae</taxon>
        <taxon>Ceutorhynchinae</taxon>
        <taxon>Ceutorhynchus</taxon>
    </lineage>
</organism>
<reference evidence="1" key="1">
    <citation type="submission" date="2022-01" db="EMBL/GenBank/DDBJ databases">
        <authorList>
            <person name="King R."/>
        </authorList>
    </citation>
    <scope>NUCLEOTIDE SEQUENCE</scope>
</reference>
<dbReference type="AlphaFoldDB" id="A0A9N9MGI7"/>
<evidence type="ECO:0000313" key="1">
    <source>
        <dbReference type="EMBL" id="CAG9761324.1"/>
    </source>
</evidence>
<keyword evidence="2" id="KW-1185">Reference proteome</keyword>
<dbReference type="EMBL" id="OU892286">
    <property type="protein sequence ID" value="CAG9761324.1"/>
    <property type="molecule type" value="Genomic_DNA"/>
</dbReference>
<protein>
    <submittedName>
        <fullName evidence="1">Uncharacterized protein</fullName>
    </submittedName>
</protein>
<proteinExistence type="predicted"/>
<sequence>MVDIVNSTRVFAQGQVWMPHKSKSEYKWPNTAWFSKRKNILNIEKF</sequence>
<name>A0A9N9MGI7_9CUCU</name>